<dbReference type="Gene3D" id="3.90.550.10">
    <property type="entry name" value="Spore Coat Polysaccharide Biosynthesis Protein SpsA, Chain A"/>
    <property type="match status" value="1"/>
</dbReference>
<protein>
    <recommendedName>
        <fullName evidence="2">Glycosyltransferase 2-like domain-containing protein</fullName>
    </recommendedName>
</protein>
<accession>A0A919S5R6</accession>
<name>A0A919S5R6_9ACTN</name>
<proteinExistence type="inferred from homology"/>
<dbReference type="Pfam" id="PF00535">
    <property type="entry name" value="Glycos_transf_2"/>
    <property type="match status" value="1"/>
</dbReference>
<keyword evidence="4" id="KW-1185">Reference proteome</keyword>
<sequence length="242" mass="26601">MHEENRSMIVLLPVYQPSHHLPTLMTELRRVAPRCRFVIVDDGSSPAAAEVLRQAENLGGTVLRHPRNQGKGVALKTGLRYAAQQHPGHDVVCADADGQHSVTDIVRVADRVAQTGHTVLGVRRFAENVPLRSKVGNTVTQVLFRAATGRGVQDTQTGLRAYPSALLEWLGTVPGERFEYEMNVLLEAARAGHRIEQVVITTTYLDDNASSHFSPLSDSARIYWPLLRYAAAALLTPARATR</sequence>
<dbReference type="InterPro" id="IPR029044">
    <property type="entry name" value="Nucleotide-diphossugar_trans"/>
</dbReference>
<comment type="caution">
    <text evidence="3">The sequence shown here is derived from an EMBL/GenBank/DDBJ whole genome shotgun (WGS) entry which is preliminary data.</text>
</comment>
<dbReference type="PANTHER" id="PTHR48090">
    <property type="entry name" value="UNDECAPRENYL-PHOSPHATE 4-DEOXY-4-FORMAMIDO-L-ARABINOSE TRANSFERASE-RELATED"/>
    <property type="match status" value="1"/>
</dbReference>
<dbReference type="EMBL" id="BOQL01000013">
    <property type="protein sequence ID" value="GIM64570.1"/>
    <property type="molecule type" value="Genomic_DNA"/>
</dbReference>
<dbReference type="SUPFAM" id="SSF53448">
    <property type="entry name" value="Nucleotide-diphospho-sugar transferases"/>
    <property type="match status" value="1"/>
</dbReference>
<evidence type="ECO:0000313" key="4">
    <source>
        <dbReference type="Proteomes" id="UP000681340"/>
    </source>
</evidence>
<dbReference type="CDD" id="cd04179">
    <property type="entry name" value="DPM_DPG-synthase_like"/>
    <property type="match status" value="1"/>
</dbReference>
<dbReference type="PANTHER" id="PTHR48090:SF7">
    <property type="entry name" value="RFBJ PROTEIN"/>
    <property type="match status" value="1"/>
</dbReference>
<comment type="similarity">
    <text evidence="1">Belongs to the glycosyltransferase 2 family.</text>
</comment>
<reference evidence="3" key="1">
    <citation type="submission" date="2021-03" db="EMBL/GenBank/DDBJ databases">
        <title>Whole genome shotgun sequence of Actinoplanes auranticolor NBRC 12245.</title>
        <authorList>
            <person name="Komaki H."/>
            <person name="Tamura T."/>
        </authorList>
    </citation>
    <scope>NUCLEOTIDE SEQUENCE</scope>
    <source>
        <strain evidence="3">NBRC 12245</strain>
    </source>
</reference>
<feature type="domain" description="Glycosyltransferase 2-like" evidence="2">
    <location>
        <begin position="10"/>
        <end position="135"/>
    </location>
</feature>
<evidence type="ECO:0000256" key="1">
    <source>
        <dbReference type="ARBA" id="ARBA00006739"/>
    </source>
</evidence>
<dbReference type="InterPro" id="IPR001173">
    <property type="entry name" value="Glyco_trans_2-like"/>
</dbReference>
<dbReference type="InterPro" id="IPR050256">
    <property type="entry name" value="Glycosyltransferase_2"/>
</dbReference>
<evidence type="ECO:0000313" key="3">
    <source>
        <dbReference type="EMBL" id="GIM64570.1"/>
    </source>
</evidence>
<dbReference type="AlphaFoldDB" id="A0A919S5R6"/>
<dbReference type="Proteomes" id="UP000681340">
    <property type="component" value="Unassembled WGS sequence"/>
</dbReference>
<evidence type="ECO:0000259" key="2">
    <source>
        <dbReference type="Pfam" id="PF00535"/>
    </source>
</evidence>
<organism evidence="3 4">
    <name type="scientific">Actinoplanes auranticolor</name>
    <dbReference type="NCBI Taxonomy" id="47988"/>
    <lineage>
        <taxon>Bacteria</taxon>
        <taxon>Bacillati</taxon>
        <taxon>Actinomycetota</taxon>
        <taxon>Actinomycetes</taxon>
        <taxon>Micromonosporales</taxon>
        <taxon>Micromonosporaceae</taxon>
        <taxon>Actinoplanes</taxon>
    </lineage>
</organism>
<gene>
    <name evidence="3" type="ORF">Aau02nite_11250</name>
</gene>